<proteinExistence type="predicted"/>
<dbReference type="InterPro" id="IPR018871">
    <property type="entry name" value="GLEYA_adhesin_domain"/>
</dbReference>
<dbReference type="Pfam" id="PF00624">
    <property type="entry name" value="Flocculin"/>
    <property type="match status" value="2"/>
</dbReference>
<dbReference type="InterPro" id="IPR037524">
    <property type="entry name" value="PA14/GLEYA"/>
</dbReference>
<sequence length="361" mass="40030">MLTTVDSNGGCNPISKPSNGFKVRWFPYNIYDTTTYTSREYMAYGYYQNSKPYHEQNGITSVIIQSGFPCQYNENDPSQYYLCNGEPDQQGTNWHCPYQYGHDATLCYNDNQLPYTLPVIFDYNTTFTNFTMELTGYFLAPQTGSYTFTLGYVDDSAGLLFGENAFGCCQQNDITASTTNFLVDAIKNWHVGIQNYAVAKITMNAGSYYPIRIVFSNAITKASLFFTISLPDGTLLDDMTNYIFTFDEEESYCPAAEDVTTTYTPWTGTYTSTIGTSLTTSIGSDGIPTTSTIYTVETPEVEGTTTTYTPWTGTYTSTIGTSVTTSVGSDGIPTTSTIYTVETPEVEGTTTTYTPWTDSRS</sequence>
<evidence type="ECO:0000259" key="1">
    <source>
        <dbReference type="PROSITE" id="PS51820"/>
    </source>
</evidence>
<dbReference type="PROSITE" id="PS51820">
    <property type="entry name" value="PA14"/>
    <property type="match status" value="1"/>
</dbReference>
<dbReference type="Proteomes" id="UP000262825">
    <property type="component" value="Unassembled WGS sequence"/>
</dbReference>
<keyword evidence="3" id="KW-1185">Reference proteome</keyword>
<evidence type="ECO:0000313" key="3">
    <source>
        <dbReference type="Proteomes" id="UP000262825"/>
    </source>
</evidence>
<dbReference type="Pfam" id="PF10528">
    <property type="entry name" value="GLEYA"/>
    <property type="match status" value="1"/>
</dbReference>
<dbReference type="SUPFAM" id="SSF56988">
    <property type="entry name" value="Anthrax protective antigen"/>
    <property type="match status" value="1"/>
</dbReference>
<accession>A0A376BBK0</accession>
<protein>
    <recommendedName>
        <fullName evidence="1">PA14 domain-containing protein</fullName>
    </recommendedName>
</protein>
<evidence type="ECO:0000313" key="2">
    <source>
        <dbReference type="EMBL" id="SSD61959.1"/>
    </source>
</evidence>
<gene>
    <name evidence="2" type="ORF">SCODWIG_03720</name>
</gene>
<dbReference type="VEuPathDB" id="FungiDB:SCODWIG_03720"/>
<dbReference type="InterPro" id="IPR011658">
    <property type="entry name" value="PA14_dom"/>
</dbReference>
<reference evidence="3" key="1">
    <citation type="submission" date="2018-06" db="EMBL/GenBank/DDBJ databases">
        <authorList>
            <person name="Guldener U."/>
        </authorList>
    </citation>
    <scope>NUCLEOTIDE SEQUENCE [LARGE SCALE GENOMIC DNA]</scope>
    <source>
        <strain evidence="3">UTAD17</strain>
    </source>
</reference>
<organism evidence="2 3">
    <name type="scientific">Saccharomycodes ludwigii</name>
    <dbReference type="NCBI Taxonomy" id="36035"/>
    <lineage>
        <taxon>Eukaryota</taxon>
        <taxon>Fungi</taxon>
        <taxon>Dikarya</taxon>
        <taxon>Ascomycota</taxon>
        <taxon>Saccharomycotina</taxon>
        <taxon>Saccharomycetes</taxon>
        <taxon>Saccharomycodales</taxon>
        <taxon>Saccharomycodaceae</taxon>
        <taxon>Saccharomycodes</taxon>
    </lineage>
</organism>
<dbReference type="SMART" id="SM00758">
    <property type="entry name" value="PA14"/>
    <property type="match status" value="1"/>
</dbReference>
<dbReference type="Gene3D" id="2.60.120.1560">
    <property type="match status" value="2"/>
</dbReference>
<dbReference type="InterPro" id="IPR001389">
    <property type="entry name" value="Flocculin"/>
</dbReference>
<dbReference type="AlphaFoldDB" id="A0A376BBK0"/>
<dbReference type="GO" id="GO:0000128">
    <property type="term" value="P:flocculation"/>
    <property type="evidence" value="ECO:0007669"/>
    <property type="project" value="InterPro"/>
</dbReference>
<dbReference type="EMBL" id="UFAJ01001019">
    <property type="protein sequence ID" value="SSD61959.1"/>
    <property type="molecule type" value="Genomic_DNA"/>
</dbReference>
<feature type="domain" description="PA14" evidence="1">
    <location>
        <begin position="63"/>
        <end position="242"/>
    </location>
</feature>
<name>A0A376BBK0_9ASCO</name>